<sequence>MDMNNPPNQSYWFVLREDQSNVILSTNNFVNQNPQIPLQETRYVVETGENRQFIHINEPPIIVQEHDSQPQEKVCSTTKDVFWDRSKIRLLLKLCLEDRFKNINKQKTLWHDIASHVGTTADECCKKYRNLRRTYIRLLKKNRLGKEIKWVHYNTCEEVFKECKSLPSSFLETWDDQKVRKLLLLYIENLHRLRSSTCLQKDIWKEIALEIGTTEYNCYHKFKNMKRAYLNWLERSKDTGKPIKWPYHHFFERIYYNSNPNTGPWNRTKIRLLLDAYIERLNKFRNPRYLKKELWKEISETVGENPPDCEKKFRNLKQTYIRIRSKVESGLAVTKWRYYKDFEEIYGHQTYCTTNNVKLVYKPNRDDYVRQLLLFYIENVDKFRDPLIKKRTLWKKLSPQILLSPDECDRKFRNLKQTYIRLIERKRETGKNTKWPYFSYFEKIFDVPNQNARSVDNLTIHEIKRVVQEMQDVRDTSKFDKLVQSMEESNMIQRERNKILLALLNRN</sequence>
<dbReference type="GO" id="GO:0006357">
    <property type="term" value="P:regulation of transcription by RNA polymerase II"/>
    <property type="evidence" value="ECO:0007669"/>
    <property type="project" value="TreeGrafter"/>
</dbReference>
<dbReference type="PANTHER" id="PTHR12243:SF67">
    <property type="entry name" value="COREPRESSOR OF PANGOLIN, ISOFORM A-RELATED"/>
    <property type="match status" value="1"/>
</dbReference>
<dbReference type="GO" id="GO:0005634">
    <property type="term" value="C:nucleus"/>
    <property type="evidence" value="ECO:0007669"/>
    <property type="project" value="TreeGrafter"/>
</dbReference>
<dbReference type="RefSeq" id="XP_028037226.1">
    <property type="nucleotide sequence ID" value="XM_028181425.1"/>
</dbReference>
<dbReference type="PANTHER" id="PTHR12243">
    <property type="entry name" value="MADF DOMAIN TRANSCRIPTION FACTOR"/>
    <property type="match status" value="1"/>
</dbReference>
<reference evidence="3" key="1">
    <citation type="submission" date="2025-08" db="UniProtKB">
        <authorList>
            <consortium name="RefSeq"/>
        </authorList>
    </citation>
    <scope>IDENTIFICATION</scope>
    <source>
        <tissue evidence="3">Silk gland</tissue>
    </source>
</reference>
<protein>
    <submittedName>
        <fullName evidence="3">Uncharacterized protein LOC114248237</fullName>
    </submittedName>
</protein>
<dbReference type="AlphaFoldDB" id="A0A6J2K4L6"/>
<organism evidence="2 3">
    <name type="scientific">Bombyx mandarina</name>
    <name type="common">Wild silk moth</name>
    <name type="synonym">Wild silkworm</name>
    <dbReference type="NCBI Taxonomy" id="7092"/>
    <lineage>
        <taxon>Eukaryota</taxon>
        <taxon>Metazoa</taxon>
        <taxon>Ecdysozoa</taxon>
        <taxon>Arthropoda</taxon>
        <taxon>Hexapoda</taxon>
        <taxon>Insecta</taxon>
        <taxon>Pterygota</taxon>
        <taxon>Neoptera</taxon>
        <taxon>Endopterygota</taxon>
        <taxon>Lepidoptera</taxon>
        <taxon>Glossata</taxon>
        <taxon>Ditrysia</taxon>
        <taxon>Bombycoidea</taxon>
        <taxon>Bombycidae</taxon>
        <taxon>Bombycinae</taxon>
        <taxon>Bombyx</taxon>
    </lineage>
</organism>
<dbReference type="SMART" id="SM00595">
    <property type="entry name" value="MADF"/>
    <property type="match status" value="3"/>
</dbReference>
<feature type="domain" description="Myb/SANT-like DNA-binding" evidence="1">
    <location>
        <begin position="264"/>
        <end position="345"/>
    </location>
</feature>
<dbReference type="GO" id="GO:0005667">
    <property type="term" value="C:transcription regulator complex"/>
    <property type="evidence" value="ECO:0007669"/>
    <property type="project" value="TreeGrafter"/>
</dbReference>
<dbReference type="Pfam" id="PF13837">
    <property type="entry name" value="Myb_DNA-bind_4"/>
    <property type="match status" value="4"/>
</dbReference>
<dbReference type="KEGG" id="bman:114248237"/>
<feature type="domain" description="Myb/SANT-like DNA-binding" evidence="1">
    <location>
        <begin position="82"/>
        <end position="158"/>
    </location>
</feature>
<accession>A0A6J2K4L6</accession>
<evidence type="ECO:0000313" key="2">
    <source>
        <dbReference type="Proteomes" id="UP000504629"/>
    </source>
</evidence>
<evidence type="ECO:0000313" key="3">
    <source>
        <dbReference type="RefSeq" id="XP_028037226.1"/>
    </source>
</evidence>
<dbReference type="InterPro" id="IPR044822">
    <property type="entry name" value="Myb_DNA-bind_4"/>
</dbReference>
<feature type="domain" description="Myb/SANT-like DNA-binding" evidence="1">
    <location>
        <begin position="369"/>
        <end position="443"/>
    </location>
</feature>
<dbReference type="Gene3D" id="1.10.10.60">
    <property type="entry name" value="Homeodomain-like"/>
    <property type="match status" value="1"/>
</dbReference>
<dbReference type="Proteomes" id="UP000504629">
    <property type="component" value="Unplaced"/>
</dbReference>
<keyword evidence="2" id="KW-1185">Reference proteome</keyword>
<dbReference type="GeneID" id="114248237"/>
<feature type="domain" description="Myb/SANT-like DNA-binding" evidence="1">
    <location>
        <begin position="173"/>
        <end position="252"/>
    </location>
</feature>
<dbReference type="OrthoDB" id="6346437at2759"/>
<dbReference type="InterPro" id="IPR039353">
    <property type="entry name" value="TF_Adf1"/>
</dbReference>
<name>A0A6J2K4L6_BOMMA</name>
<evidence type="ECO:0000259" key="1">
    <source>
        <dbReference type="Pfam" id="PF13837"/>
    </source>
</evidence>
<gene>
    <name evidence="3" type="primary">LOC114248237</name>
</gene>
<proteinExistence type="predicted"/>